<feature type="transmembrane region" description="Helical" evidence="2">
    <location>
        <begin position="155"/>
        <end position="173"/>
    </location>
</feature>
<dbReference type="EMBL" id="CP017641">
    <property type="protein sequence ID" value="APZ96702.1"/>
    <property type="molecule type" value="Genomic_DNA"/>
</dbReference>
<feature type="compositionally biased region" description="Acidic residues" evidence="1">
    <location>
        <begin position="57"/>
        <end position="66"/>
    </location>
</feature>
<protein>
    <submittedName>
        <fullName evidence="4">Uncharacterized protein</fullName>
    </submittedName>
</protein>
<sequence precursor="true">MANFNNAVMHVGRLTLLTVLMTAIAVATDPDAEELTAFRSDLWNMEYRTDKNKDDGEKEQEDDVPTTDEPAVAAESPDTEKLLPVNDSTDDEVPPPGEIALPDLEKETPLAEWQVETGTAPRVVRFQAVPSAWELSQAGKFSRNAATESSNGPSATTFAVAIVACIVVTGALFSGRD</sequence>
<keyword evidence="5" id="KW-1185">Reference proteome</keyword>
<dbReference type="AlphaFoldDB" id="A0A1P8WRL7"/>
<dbReference type="STRING" id="1891926.Fuma_06375"/>
<name>A0A1P8WRL7_9PLAN</name>
<dbReference type="Proteomes" id="UP000187735">
    <property type="component" value="Chromosome"/>
</dbReference>
<evidence type="ECO:0000256" key="1">
    <source>
        <dbReference type="SAM" id="MobiDB-lite"/>
    </source>
</evidence>
<evidence type="ECO:0000313" key="4">
    <source>
        <dbReference type="EMBL" id="APZ96702.1"/>
    </source>
</evidence>
<gene>
    <name evidence="4" type="ORF">Fuma_06375</name>
</gene>
<keyword evidence="3" id="KW-0732">Signal</keyword>
<organism evidence="4 5">
    <name type="scientific">Fuerstiella marisgermanici</name>
    <dbReference type="NCBI Taxonomy" id="1891926"/>
    <lineage>
        <taxon>Bacteria</taxon>
        <taxon>Pseudomonadati</taxon>
        <taxon>Planctomycetota</taxon>
        <taxon>Planctomycetia</taxon>
        <taxon>Planctomycetales</taxon>
        <taxon>Planctomycetaceae</taxon>
        <taxon>Fuerstiella</taxon>
    </lineage>
</organism>
<keyword evidence="2" id="KW-0812">Transmembrane</keyword>
<keyword evidence="2" id="KW-0472">Membrane</keyword>
<keyword evidence="2" id="KW-1133">Transmembrane helix</keyword>
<evidence type="ECO:0000313" key="5">
    <source>
        <dbReference type="Proteomes" id="UP000187735"/>
    </source>
</evidence>
<evidence type="ECO:0000256" key="2">
    <source>
        <dbReference type="SAM" id="Phobius"/>
    </source>
</evidence>
<proteinExistence type="predicted"/>
<accession>A0A1P8WRL7</accession>
<dbReference type="RefSeq" id="WP_145944491.1">
    <property type="nucleotide sequence ID" value="NZ_CP017641.1"/>
</dbReference>
<reference evidence="4 5" key="1">
    <citation type="journal article" date="2016" name="Front. Microbiol.">
        <title>Fuerstia marisgermanicae gen. nov., sp. nov., an Unusual Member of the Phylum Planctomycetes from the German Wadden Sea.</title>
        <authorList>
            <person name="Kohn T."/>
            <person name="Heuer A."/>
            <person name="Jogler M."/>
            <person name="Vollmers J."/>
            <person name="Boedeker C."/>
            <person name="Bunk B."/>
            <person name="Rast P."/>
            <person name="Borchert D."/>
            <person name="Glockner I."/>
            <person name="Freese H.M."/>
            <person name="Klenk H.P."/>
            <person name="Overmann J."/>
            <person name="Kaster A.K."/>
            <person name="Rohde M."/>
            <person name="Wiegand S."/>
            <person name="Jogler C."/>
        </authorList>
    </citation>
    <scope>NUCLEOTIDE SEQUENCE [LARGE SCALE GENOMIC DNA]</scope>
    <source>
        <strain evidence="4 5">NH11</strain>
    </source>
</reference>
<feature type="signal peptide" evidence="3">
    <location>
        <begin position="1"/>
        <end position="27"/>
    </location>
</feature>
<feature type="chain" id="PRO_5012569044" evidence="3">
    <location>
        <begin position="28"/>
        <end position="177"/>
    </location>
</feature>
<dbReference type="KEGG" id="fmr:Fuma_06375"/>
<feature type="region of interest" description="Disordered" evidence="1">
    <location>
        <begin position="49"/>
        <end position="101"/>
    </location>
</feature>
<evidence type="ECO:0000256" key="3">
    <source>
        <dbReference type="SAM" id="SignalP"/>
    </source>
</evidence>